<feature type="signal peptide" evidence="1">
    <location>
        <begin position="1"/>
        <end position="22"/>
    </location>
</feature>
<evidence type="ECO:0000313" key="2">
    <source>
        <dbReference type="EMBL" id="AAW85368.1"/>
    </source>
</evidence>
<dbReference type="EMBL" id="CP000020">
    <property type="protein sequence ID" value="AAW85368.1"/>
    <property type="molecule type" value="Genomic_DNA"/>
</dbReference>
<dbReference type="PATRIC" id="fig|312309.11.peg.869"/>
<reference evidence="2 3" key="2">
    <citation type="journal article" date="2008" name="BMC Genomics">
        <title>Comparative genomics-based investigation of resequencing targets in Vibrio fischeri: focus on point miscalls and artefactual expansions.</title>
        <authorList>
            <person name="Mandel M.J."/>
            <person name="Stabb E.V."/>
            <person name="Ruby E.G."/>
        </authorList>
    </citation>
    <scope>NUCLEOTIDE SEQUENCE [LARGE SCALE GENOMIC DNA]</scope>
    <source>
        <strain evidence="3">ATCC 700601 / ES114</strain>
    </source>
</reference>
<keyword evidence="3" id="KW-1185">Reference proteome</keyword>
<dbReference type="HOGENOM" id="CLU_1958650_0_0_6"/>
<reference evidence="2 3" key="1">
    <citation type="journal article" date="2005" name="Proc. Natl. Acad. Sci. U.S.A.">
        <title>Complete genome sequence of Vibrio fischeri: a symbiotic bacterium with pathogenic congeners.</title>
        <authorList>
            <person name="Ruby E.G."/>
            <person name="Urbanowski M."/>
            <person name="Campbell J."/>
            <person name="Dunn A."/>
            <person name="Faini M."/>
            <person name="Gunsalus R."/>
            <person name="Lostroh P."/>
            <person name="Lupp C."/>
            <person name="McCann J."/>
            <person name="Millikan D."/>
            <person name="Schaefer A."/>
            <person name="Stabb E."/>
            <person name="Stevens A."/>
            <person name="Visick K."/>
            <person name="Whistler C."/>
            <person name="Greenberg E.P."/>
        </authorList>
    </citation>
    <scope>NUCLEOTIDE SEQUENCE [LARGE SCALE GENOMIC DNA]</scope>
    <source>
        <strain evidence="3">ATCC 700601 / ES114</strain>
    </source>
</reference>
<gene>
    <name evidence="2" type="ordered locus">VF_0873</name>
</gene>
<evidence type="ECO:0000313" key="3">
    <source>
        <dbReference type="Proteomes" id="UP000000537"/>
    </source>
</evidence>
<sequence length="128" mass="14048">MKKYVTLALSLATLTMSTHVMALNGMGVQIEAIYMSSNSNGLFITPKEKQSPSGFYRPEFPQTCQINGEFYLPLPDGAIGTRMHFMLEDAMQNSALIMLYSDGECAGDPKMDGSSRPKVVAIKKLFKG</sequence>
<proteinExistence type="predicted"/>
<dbReference type="RefSeq" id="WP_011261541.1">
    <property type="nucleotide sequence ID" value="NC_006840.2"/>
</dbReference>
<feature type="chain" id="PRO_5004255537" evidence="1">
    <location>
        <begin position="23"/>
        <end position="128"/>
    </location>
</feature>
<name>Q5E6H8_ALIF1</name>
<protein>
    <submittedName>
        <fullName evidence="2">Uncharacterized protein</fullName>
    </submittedName>
</protein>
<organism evidence="2 3">
    <name type="scientific">Aliivibrio fischeri (strain ATCC 700601 / ES114)</name>
    <name type="common">Vibrio fischeri</name>
    <dbReference type="NCBI Taxonomy" id="312309"/>
    <lineage>
        <taxon>Bacteria</taxon>
        <taxon>Pseudomonadati</taxon>
        <taxon>Pseudomonadota</taxon>
        <taxon>Gammaproteobacteria</taxon>
        <taxon>Vibrionales</taxon>
        <taxon>Vibrionaceae</taxon>
        <taxon>Aliivibrio</taxon>
    </lineage>
</organism>
<dbReference type="Proteomes" id="UP000000537">
    <property type="component" value="Chromosome I"/>
</dbReference>
<dbReference type="KEGG" id="vfi:VF_0873"/>
<keyword evidence="1" id="KW-0732">Signal</keyword>
<evidence type="ECO:0000256" key="1">
    <source>
        <dbReference type="SAM" id="SignalP"/>
    </source>
</evidence>
<accession>Q5E6H8</accession>
<dbReference type="GeneID" id="54163541"/>
<dbReference type="EnsemblBacteria" id="AAW85368">
    <property type="protein sequence ID" value="AAW85368"/>
    <property type="gene ID" value="VF_0873"/>
</dbReference>
<dbReference type="AlphaFoldDB" id="Q5E6H8"/>